<organism evidence="2 3">
    <name type="scientific">Apiotrichum porosum</name>
    <dbReference type="NCBI Taxonomy" id="105984"/>
    <lineage>
        <taxon>Eukaryota</taxon>
        <taxon>Fungi</taxon>
        <taxon>Dikarya</taxon>
        <taxon>Basidiomycota</taxon>
        <taxon>Agaricomycotina</taxon>
        <taxon>Tremellomycetes</taxon>
        <taxon>Trichosporonales</taxon>
        <taxon>Trichosporonaceae</taxon>
        <taxon>Apiotrichum</taxon>
    </lineage>
</organism>
<dbReference type="GeneID" id="39588258"/>
<feature type="compositionally biased region" description="Basic and acidic residues" evidence="1">
    <location>
        <begin position="67"/>
        <end position="78"/>
    </location>
</feature>
<proteinExistence type="predicted"/>
<dbReference type="RefSeq" id="XP_028472233.1">
    <property type="nucleotide sequence ID" value="XM_028619364.1"/>
</dbReference>
<dbReference type="EMBL" id="RSCE01000018">
    <property type="protein sequence ID" value="RSH77086.1"/>
    <property type="molecule type" value="Genomic_DNA"/>
</dbReference>
<dbReference type="Proteomes" id="UP000279236">
    <property type="component" value="Unassembled WGS sequence"/>
</dbReference>
<gene>
    <name evidence="2" type="ORF">EHS24_003715</name>
</gene>
<feature type="region of interest" description="Disordered" evidence="1">
    <location>
        <begin position="67"/>
        <end position="92"/>
    </location>
</feature>
<accession>A0A427XE05</accession>
<comment type="caution">
    <text evidence="2">The sequence shown here is derived from an EMBL/GenBank/DDBJ whole genome shotgun (WGS) entry which is preliminary data.</text>
</comment>
<keyword evidence="3" id="KW-1185">Reference proteome</keyword>
<evidence type="ECO:0000256" key="1">
    <source>
        <dbReference type="SAM" id="MobiDB-lite"/>
    </source>
</evidence>
<evidence type="ECO:0000313" key="3">
    <source>
        <dbReference type="Proteomes" id="UP000279236"/>
    </source>
</evidence>
<sequence length="127" mass="13281">MSRASSSVAATFTDATRPRVASMLQDQVQLAVTASQAIRKSCSDSLSLSTATERHASLIAALDTDREAYAEAPREHGGDLPTSPVTSSTARSPACFGRSDMGAFLSGSFKGGWEEVAKFVHADVIAS</sequence>
<reference evidence="2 3" key="1">
    <citation type="submission" date="2018-11" db="EMBL/GenBank/DDBJ databases">
        <title>Genome sequence of Apiotrichum porosum DSM 27194.</title>
        <authorList>
            <person name="Aliyu H."/>
            <person name="Gorte O."/>
            <person name="Ochsenreither K."/>
        </authorList>
    </citation>
    <scope>NUCLEOTIDE SEQUENCE [LARGE SCALE GENOMIC DNA]</scope>
    <source>
        <strain evidence="2 3">DSM 27194</strain>
    </source>
</reference>
<protein>
    <submittedName>
        <fullName evidence="2">Uncharacterized protein</fullName>
    </submittedName>
</protein>
<name>A0A427XE05_9TREE</name>
<evidence type="ECO:0000313" key="2">
    <source>
        <dbReference type="EMBL" id="RSH77086.1"/>
    </source>
</evidence>
<dbReference type="AlphaFoldDB" id="A0A427XE05"/>